<keyword evidence="8" id="KW-0472">Membrane</keyword>
<evidence type="ECO:0000313" key="12">
    <source>
        <dbReference type="Proteomes" id="UP000316726"/>
    </source>
</evidence>
<feature type="signal peptide" evidence="10">
    <location>
        <begin position="1"/>
        <end position="29"/>
    </location>
</feature>
<feature type="chain" id="PRO_5022840882" description="ER membrane protein complex subunit 10" evidence="10">
    <location>
        <begin position="30"/>
        <end position="298"/>
    </location>
</feature>
<dbReference type="OrthoDB" id="537780at2759"/>
<keyword evidence="12" id="KW-1185">Reference proteome</keyword>
<comment type="subcellular location">
    <subcellularLocation>
        <location evidence="1">Endoplasmic reticulum membrane</location>
        <topology evidence="1">Single-pass type I membrane protein</topology>
    </subcellularLocation>
</comment>
<gene>
    <name evidence="11" type="ORF">A3770_20p85460</name>
</gene>
<evidence type="ECO:0000256" key="1">
    <source>
        <dbReference type="ARBA" id="ARBA00004115"/>
    </source>
</evidence>
<sequence length="298" mass="32240">MRSRMASVRLSSVTIVWLLTISHITTAYGEKPRERTYIMQHSFGGGESGQQSTEWEECGVLKTRVAEKVAHRGGPTISFKGIKVAHNSMSPKAREEMTMAANSGGYYRLRIASNPTTGSASASSETDFVVTSVKASCLAASNFRDHFNLHFDDSGTTLVSADHVATGVDCPAVEENPGKYKIGGLSEAEASLGPTTTSIKFSKLAPSLSVITKRRRSSDKSDDDGSVDLDLSYEDDEDDAEGGGPPKKDERTWIQKNWMLCLAGGMMIMNLMGSILEPPRQQQQRRGASGQQAAGPQR</sequence>
<dbReference type="PANTHER" id="PTHR21397">
    <property type="entry name" value="CHROMATIN COMPLEXES SUBUNIT BAP18-RELATED"/>
    <property type="match status" value="1"/>
</dbReference>
<dbReference type="AlphaFoldDB" id="A0A5B8MYV6"/>
<keyword evidence="6" id="KW-0256">Endoplasmic reticulum</keyword>
<feature type="region of interest" description="Disordered" evidence="9">
    <location>
        <begin position="212"/>
        <end position="251"/>
    </location>
</feature>
<evidence type="ECO:0000256" key="2">
    <source>
        <dbReference type="ARBA" id="ARBA00007695"/>
    </source>
</evidence>
<name>A0A5B8MYV6_9CHLO</name>
<feature type="region of interest" description="Disordered" evidence="9">
    <location>
        <begin position="277"/>
        <end position="298"/>
    </location>
</feature>
<evidence type="ECO:0000256" key="6">
    <source>
        <dbReference type="ARBA" id="ARBA00022824"/>
    </source>
</evidence>
<protein>
    <recommendedName>
        <fullName evidence="3">ER membrane protein complex subunit 10</fullName>
    </recommendedName>
</protein>
<dbReference type="STRING" id="1764295.A0A5B8MYV6"/>
<comment type="similarity">
    <text evidence="2">Belongs to the EMC10 family.</text>
</comment>
<evidence type="ECO:0000256" key="9">
    <source>
        <dbReference type="SAM" id="MobiDB-lite"/>
    </source>
</evidence>
<reference evidence="11 12" key="1">
    <citation type="submission" date="2018-07" db="EMBL/GenBank/DDBJ databases">
        <title>The complete nuclear genome of the prasinophyte Chloropicon primus (CCMP1205).</title>
        <authorList>
            <person name="Pombert J.-F."/>
            <person name="Otis C."/>
            <person name="Turmel M."/>
            <person name="Lemieux C."/>
        </authorList>
    </citation>
    <scope>NUCLEOTIDE SEQUENCE [LARGE SCALE GENOMIC DNA]</scope>
    <source>
        <strain evidence="11 12">CCMP1205</strain>
    </source>
</reference>
<keyword evidence="4" id="KW-0812">Transmembrane</keyword>
<evidence type="ECO:0000256" key="5">
    <source>
        <dbReference type="ARBA" id="ARBA00022729"/>
    </source>
</evidence>
<evidence type="ECO:0000256" key="7">
    <source>
        <dbReference type="ARBA" id="ARBA00022989"/>
    </source>
</evidence>
<evidence type="ECO:0000256" key="8">
    <source>
        <dbReference type="ARBA" id="ARBA00023136"/>
    </source>
</evidence>
<evidence type="ECO:0000256" key="3">
    <source>
        <dbReference type="ARBA" id="ARBA00020105"/>
    </source>
</evidence>
<keyword evidence="5 10" id="KW-0732">Signal</keyword>
<proteinExistence type="inferred from homology"/>
<feature type="compositionally biased region" description="Low complexity" evidence="9">
    <location>
        <begin position="278"/>
        <end position="298"/>
    </location>
</feature>
<dbReference type="EMBL" id="CP031053">
    <property type="protein sequence ID" value="QDZ26028.1"/>
    <property type="molecule type" value="Genomic_DNA"/>
</dbReference>
<keyword evidence="7" id="KW-1133">Transmembrane helix</keyword>
<evidence type="ECO:0000256" key="10">
    <source>
        <dbReference type="SAM" id="SignalP"/>
    </source>
</evidence>
<feature type="compositionally biased region" description="Acidic residues" evidence="9">
    <location>
        <begin position="221"/>
        <end position="241"/>
    </location>
</feature>
<organism evidence="11 12">
    <name type="scientific">Chloropicon primus</name>
    <dbReference type="NCBI Taxonomy" id="1764295"/>
    <lineage>
        <taxon>Eukaryota</taxon>
        <taxon>Viridiplantae</taxon>
        <taxon>Chlorophyta</taxon>
        <taxon>Chloropicophyceae</taxon>
        <taxon>Chloropicales</taxon>
        <taxon>Chloropicaceae</taxon>
        <taxon>Chloropicon</taxon>
    </lineage>
</organism>
<dbReference type="Proteomes" id="UP000316726">
    <property type="component" value="Chromosome 20"/>
</dbReference>
<dbReference type="Pfam" id="PF21203">
    <property type="entry name" value="ECM10"/>
    <property type="match status" value="1"/>
</dbReference>
<evidence type="ECO:0000313" key="11">
    <source>
        <dbReference type="EMBL" id="QDZ26028.1"/>
    </source>
</evidence>
<dbReference type="GO" id="GO:0005789">
    <property type="term" value="C:endoplasmic reticulum membrane"/>
    <property type="evidence" value="ECO:0007669"/>
    <property type="project" value="UniProtKB-SubCell"/>
</dbReference>
<evidence type="ECO:0000256" key="4">
    <source>
        <dbReference type="ARBA" id="ARBA00022692"/>
    </source>
</evidence>
<dbReference type="CDD" id="cd22209">
    <property type="entry name" value="EMC10"/>
    <property type="match status" value="1"/>
</dbReference>
<accession>A0A5B8MYV6</accession>
<dbReference type="PANTHER" id="PTHR21397:SF4">
    <property type="entry name" value="ER MEMBRANE PROTEIN COMPLEX SUBUNIT 10"/>
    <property type="match status" value="1"/>
</dbReference>